<organism evidence="7 8">
    <name type="scientific">Aliivibrio wodanis</name>
    <dbReference type="NCBI Taxonomy" id="80852"/>
    <lineage>
        <taxon>Bacteria</taxon>
        <taxon>Pseudomonadati</taxon>
        <taxon>Pseudomonadota</taxon>
        <taxon>Gammaproteobacteria</taxon>
        <taxon>Vibrionales</taxon>
        <taxon>Vibrionaceae</taxon>
        <taxon>Aliivibrio</taxon>
    </lineage>
</organism>
<dbReference type="NCBIfam" id="NF008033">
    <property type="entry name" value="PRK10765.1"/>
    <property type="match status" value="1"/>
</dbReference>
<evidence type="ECO:0000259" key="6">
    <source>
        <dbReference type="Pfam" id="PF00881"/>
    </source>
</evidence>
<keyword evidence="2 5" id="KW-0285">Flavoprotein</keyword>
<dbReference type="Pfam" id="PF00881">
    <property type="entry name" value="Nitroreductase"/>
    <property type="match status" value="1"/>
</dbReference>
<evidence type="ECO:0000256" key="3">
    <source>
        <dbReference type="ARBA" id="ARBA00022643"/>
    </source>
</evidence>
<dbReference type="PANTHER" id="PTHR43425">
    <property type="entry name" value="OXYGEN-INSENSITIVE NADPH NITROREDUCTASE"/>
    <property type="match status" value="1"/>
</dbReference>
<reference evidence="8" key="1">
    <citation type="submission" date="2014-09" db="EMBL/GenBank/DDBJ databases">
        <authorList>
            <person name="Hjerde E."/>
        </authorList>
    </citation>
    <scope>NUCLEOTIDE SEQUENCE [LARGE SCALE GENOMIC DNA]</scope>
    <source>
        <strain evidence="8">06/09/139</strain>
    </source>
</reference>
<dbReference type="InterPro" id="IPR016446">
    <property type="entry name" value="Flavin_OxRdtase_Frp"/>
</dbReference>
<dbReference type="InterPro" id="IPR029479">
    <property type="entry name" value="Nitroreductase"/>
</dbReference>
<keyword evidence="4 5" id="KW-0560">Oxidoreductase</keyword>
<evidence type="ECO:0000313" key="7">
    <source>
        <dbReference type="EMBL" id="CED57771.1"/>
    </source>
</evidence>
<dbReference type="Proteomes" id="UP000032427">
    <property type="component" value="Chromosome 2"/>
</dbReference>
<keyword evidence="8" id="KW-1185">Reference proteome</keyword>
<dbReference type="EC" id="1.6.99.-" evidence="7"/>
<dbReference type="GO" id="GO:0016491">
    <property type="term" value="F:oxidoreductase activity"/>
    <property type="evidence" value="ECO:0007669"/>
    <property type="project" value="UniProtKB-UniRule"/>
</dbReference>
<name>A0A090I821_9GAMM</name>
<feature type="domain" description="Nitroreductase" evidence="6">
    <location>
        <begin position="8"/>
        <end position="159"/>
    </location>
</feature>
<gene>
    <name evidence="7" type="primary">frp</name>
    <name evidence="7" type="ORF">AWOD_II_1156</name>
</gene>
<proteinExistence type="inferred from homology"/>
<sequence>MNPVIDTILNHRSIRSFTNEPISKEQLDTIISAGIAASSSSLLQVNSIIRVTDIDKRKALVELSGSQPYVEGAAEFLVFCIDFQRHHEMNPEIKAEYTELTLIGAVDAGIMAQNCLLAAESMNLGGVYIGGLRTHAQEVDNLLELPDYTAVLFGMCLGHPAQTPQKKPRLSPDVIVHENTYQPLDKNKIHEYDDIMSTYYATRSSNQKQSSWSEQITGKLSQESRPHIKGYLNNKGLAIK</sequence>
<dbReference type="InterPro" id="IPR000415">
    <property type="entry name" value="Nitroreductase-like"/>
</dbReference>
<dbReference type="SUPFAM" id="SSF55469">
    <property type="entry name" value="FMN-dependent nitroreductase-like"/>
    <property type="match status" value="1"/>
</dbReference>
<dbReference type="PANTHER" id="PTHR43425:SF2">
    <property type="entry name" value="OXYGEN-INSENSITIVE NADPH NITROREDUCTASE"/>
    <property type="match status" value="1"/>
</dbReference>
<evidence type="ECO:0000313" key="8">
    <source>
        <dbReference type="Proteomes" id="UP000032427"/>
    </source>
</evidence>
<dbReference type="HOGENOM" id="CLU_070764_0_2_6"/>
<dbReference type="PATRIC" id="fig|80852.17.peg.3961"/>
<evidence type="ECO:0000256" key="5">
    <source>
        <dbReference type="PIRNR" id="PIRNR005426"/>
    </source>
</evidence>
<accession>A0A090I821</accession>
<evidence type="ECO:0000256" key="2">
    <source>
        <dbReference type="ARBA" id="ARBA00022630"/>
    </source>
</evidence>
<keyword evidence="3 5" id="KW-0288">FMN</keyword>
<evidence type="ECO:0000256" key="1">
    <source>
        <dbReference type="ARBA" id="ARBA00008366"/>
    </source>
</evidence>
<dbReference type="CDD" id="cd02146">
    <property type="entry name" value="NfsA-like"/>
    <property type="match status" value="1"/>
</dbReference>
<comment type="similarity">
    <text evidence="1 5">Belongs to the flavin oxidoreductase frp family.</text>
</comment>
<dbReference type="EMBL" id="LN554847">
    <property type="protein sequence ID" value="CED57771.1"/>
    <property type="molecule type" value="Genomic_DNA"/>
</dbReference>
<dbReference type="KEGG" id="awd:AWOD_II_1156"/>
<dbReference type="STRING" id="80852.AWOD_II_1156"/>
<dbReference type="PIRSF" id="PIRSF005426">
    <property type="entry name" value="Frp"/>
    <property type="match status" value="1"/>
</dbReference>
<protein>
    <submittedName>
        <fullName evidence="7">NADPH-flavin oxidoreductase</fullName>
        <ecNumber evidence="7">1.6.99.-</ecNumber>
    </submittedName>
</protein>
<keyword evidence="5" id="KW-0521">NADP</keyword>
<dbReference type="Gene3D" id="3.40.109.10">
    <property type="entry name" value="NADH Oxidase"/>
    <property type="match status" value="1"/>
</dbReference>
<dbReference type="AlphaFoldDB" id="A0A090I821"/>
<evidence type="ECO:0000256" key="4">
    <source>
        <dbReference type="ARBA" id="ARBA00023002"/>
    </source>
</evidence>